<evidence type="ECO:0000313" key="2">
    <source>
        <dbReference type="EMBL" id="TWI07880.1"/>
    </source>
</evidence>
<dbReference type="RefSeq" id="WP_145630591.1">
    <property type="nucleotide sequence ID" value="NZ_CP088014.1"/>
</dbReference>
<dbReference type="EMBL" id="VLKL01000004">
    <property type="protein sequence ID" value="TWI07880.1"/>
    <property type="molecule type" value="Genomic_DNA"/>
</dbReference>
<proteinExistence type="predicted"/>
<evidence type="ECO:0000313" key="3">
    <source>
        <dbReference type="Proteomes" id="UP000317176"/>
    </source>
</evidence>
<evidence type="ECO:0000256" key="1">
    <source>
        <dbReference type="SAM" id="MobiDB-lite"/>
    </source>
</evidence>
<sequence length="255" mass="28674">MAGSDDDNNEEKSPKLRLVSGNPNARADRQIEWAKSEVQSALSQFAAALLRTIAGNDTEAVYLIRRLALVVEAINKFEKQADRGMSAAELQEALCLPQAEMDHSADDDWRYRRWRREDGFDDIVKGALRLAAHKVLGEEPAFGGMHSERVIERGIKTLEELRRPPPPARPRSRQTKDLAGSWEDLVLSRTTEKPKRRFGERLGSAPKASAQRSTRRQAGFDEDDLKELRKAIKAKDNKRIAELTAKIGRPKLEGP</sequence>
<feature type="compositionally biased region" description="Basic and acidic residues" evidence="1">
    <location>
        <begin position="190"/>
        <end position="200"/>
    </location>
</feature>
<feature type="region of interest" description="Disordered" evidence="1">
    <location>
        <begin position="160"/>
        <end position="224"/>
    </location>
</feature>
<keyword evidence="3" id="KW-1185">Reference proteome</keyword>
<gene>
    <name evidence="2" type="ORF">IQ17_02237</name>
</gene>
<protein>
    <submittedName>
        <fullName evidence="2">Uncharacterized protein</fullName>
    </submittedName>
</protein>
<dbReference type="Proteomes" id="UP000317176">
    <property type="component" value="Unassembled WGS sequence"/>
</dbReference>
<reference evidence="2 3" key="1">
    <citation type="journal article" date="2015" name="Stand. Genomic Sci.">
        <title>Genomic Encyclopedia of Bacterial and Archaeal Type Strains, Phase III: the genomes of soil and plant-associated and newly described type strains.</title>
        <authorList>
            <person name="Whitman W.B."/>
            <person name="Woyke T."/>
            <person name="Klenk H.P."/>
            <person name="Zhou Y."/>
            <person name="Lilburn T.G."/>
            <person name="Beck B.J."/>
            <person name="De Vos P."/>
            <person name="Vandamme P."/>
            <person name="Eisen J.A."/>
            <person name="Garrity G."/>
            <person name="Hugenholtz P."/>
            <person name="Kyrpides N.C."/>
        </authorList>
    </citation>
    <scope>NUCLEOTIDE SEQUENCE [LARGE SCALE GENOMIC DNA]</scope>
    <source>
        <strain evidence="2 3">CGMCC 1.10947</strain>
    </source>
</reference>
<name>A0A562LJR8_9BRAD</name>
<feature type="region of interest" description="Disordered" evidence="1">
    <location>
        <begin position="1"/>
        <end position="23"/>
    </location>
</feature>
<dbReference type="AlphaFoldDB" id="A0A562LJR8"/>
<accession>A0A562LJR8</accession>
<comment type="caution">
    <text evidence="2">The sequence shown here is derived from an EMBL/GenBank/DDBJ whole genome shotgun (WGS) entry which is preliminary data.</text>
</comment>
<dbReference type="OrthoDB" id="8242103at2"/>
<organism evidence="2 3">
    <name type="scientific">Bradyrhizobium daqingense</name>
    <dbReference type="NCBI Taxonomy" id="993502"/>
    <lineage>
        <taxon>Bacteria</taxon>
        <taxon>Pseudomonadati</taxon>
        <taxon>Pseudomonadota</taxon>
        <taxon>Alphaproteobacteria</taxon>
        <taxon>Hyphomicrobiales</taxon>
        <taxon>Nitrobacteraceae</taxon>
        <taxon>Bradyrhizobium</taxon>
    </lineage>
</organism>